<dbReference type="PANTHER" id="PTHR11014:SF63">
    <property type="entry name" value="METALLOPEPTIDASE, PUTATIVE (AFU_ORTHOLOGUE AFUA_6G09600)-RELATED"/>
    <property type="match status" value="1"/>
</dbReference>
<feature type="binding site" evidence="2">
    <location>
        <position position="167"/>
    </location>
    <ligand>
        <name>Mn(2+)</name>
        <dbReference type="ChEBI" id="CHEBI:29035"/>
        <label>2</label>
    </ligand>
</feature>
<dbReference type="AlphaFoldDB" id="A0A1M6MQ48"/>
<dbReference type="NCBIfam" id="TIGR01891">
    <property type="entry name" value="amidohydrolases"/>
    <property type="match status" value="1"/>
</dbReference>
<dbReference type="Gene3D" id="3.40.630.10">
    <property type="entry name" value="Zn peptidases"/>
    <property type="match status" value="1"/>
</dbReference>
<evidence type="ECO:0000259" key="3">
    <source>
        <dbReference type="Pfam" id="PF07687"/>
    </source>
</evidence>
<keyword evidence="2" id="KW-0464">Manganese</keyword>
<name>A0A1M6MQ48_9CLOT</name>
<keyword evidence="5" id="KW-1185">Reference proteome</keyword>
<accession>A0A1M6MQ48</accession>
<feature type="binding site" evidence="2">
    <location>
        <position position="141"/>
    </location>
    <ligand>
        <name>Mn(2+)</name>
        <dbReference type="ChEBI" id="CHEBI:29035"/>
        <label>2</label>
    </ligand>
</feature>
<dbReference type="Proteomes" id="UP000184080">
    <property type="component" value="Unassembled WGS sequence"/>
</dbReference>
<dbReference type="Gene3D" id="3.30.70.360">
    <property type="match status" value="1"/>
</dbReference>
<evidence type="ECO:0000313" key="4">
    <source>
        <dbReference type="EMBL" id="SHJ85539.1"/>
    </source>
</evidence>
<gene>
    <name evidence="4" type="ORF">SAMN05444401_4067</name>
</gene>
<dbReference type="CDD" id="cd03886">
    <property type="entry name" value="M20_Acy1"/>
    <property type="match status" value="1"/>
</dbReference>
<dbReference type="GO" id="GO:0019877">
    <property type="term" value="P:diaminopimelate biosynthetic process"/>
    <property type="evidence" value="ECO:0007669"/>
    <property type="project" value="UniProtKB-ARBA"/>
</dbReference>
<dbReference type="SUPFAM" id="SSF53187">
    <property type="entry name" value="Zn-dependent exopeptidases"/>
    <property type="match status" value="1"/>
</dbReference>
<evidence type="ECO:0000313" key="5">
    <source>
        <dbReference type="Proteomes" id="UP000184080"/>
    </source>
</evidence>
<comment type="cofactor">
    <cofactor evidence="2">
        <name>Mn(2+)</name>
        <dbReference type="ChEBI" id="CHEBI:29035"/>
    </cofactor>
    <text evidence="2">The Mn(2+) ion enhances activity.</text>
</comment>
<evidence type="ECO:0000256" key="2">
    <source>
        <dbReference type="PIRSR" id="PIRSR005962-1"/>
    </source>
</evidence>
<dbReference type="RefSeq" id="WP_073011198.1">
    <property type="nucleotide sequence ID" value="NZ_FQZO01000009.1"/>
</dbReference>
<feature type="binding site" evidence="2">
    <location>
        <position position="107"/>
    </location>
    <ligand>
        <name>Mn(2+)</name>
        <dbReference type="ChEBI" id="CHEBI:29035"/>
        <label>2</label>
    </ligand>
</feature>
<dbReference type="InterPro" id="IPR002933">
    <property type="entry name" value="Peptidase_M20"/>
</dbReference>
<feature type="domain" description="Peptidase M20 dimerisation" evidence="3">
    <location>
        <begin position="191"/>
        <end position="285"/>
    </location>
</feature>
<feature type="binding site" evidence="2">
    <location>
        <position position="105"/>
    </location>
    <ligand>
        <name>Mn(2+)</name>
        <dbReference type="ChEBI" id="CHEBI:29035"/>
        <label>2</label>
    </ligand>
</feature>
<dbReference type="Pfam" id="PF07687">
    <property type="entry name" value="M20_dimer"/>
    <property type="match status" value="1"/>
</dbReference>
<dbReference type="PIRSF" id="PIRSF005962">
    <property type="entry name" value="Pept_M20D_amidohydro"/>
    <property type="match status" value="1"/>
</dbReference>
<keyword evidence="1 4" id="KW-0378">Hydrolase</keyword>
<dbReference type="InterPro" id="IPR036264">
    <property type="entry name" value="Bact_exopeptidase_dim_dom"/>
</dbReference>
<dbReference type="PANTHER" id="PTHR11014">
    <property type="entry name" value="PEPTIDASE M20 FAMILY MEMBER"/>
    <property type="match status" value="1"/>
</dbReference>
<dbReference type="STRING" id="1121298.SAMN05444401_4067"/>
<protein>
    <submittedName>
        <fullName evidence="4">Amidohydrolase</fullName>
    </submittedName>
</protein>
<reference evidence="4 5" key="1">
    <citation type="submission" date="2016-11" db="EMBL/GenBank/DDBJ databases">
        <authorList>
            <person name="Jaros S."/>
            <person name="Januszkiewicz K."/>
            <person name="Wedrychowicz H."/>
        </authorList>
    </citation>
    <scope>NUCLEOTIDE SEQUENCE [LARGE SCALE GENOMIC DNA]</scope>
    <source>
        <strain evidence="4 5">DSM 21864</strain>
    </source>
</reference>
<keyword evidence="2" id="KW-0479">Metal-binding</keyword>
<evidence type="ECO:0000256" key="1">
    <source>
        <dbReference type="ARBA" id="ARBA00022801"/>
    </source>
</evidence>
<dbReference type="EMBL" id="FQZO01000009">
    <property type="protein sequence ID" value="SHJ85539.1"/>
    <property type="molecule type" value="Genomic_DNA"/>
</dbReference>
<feature type="binding site" evidence="2">
    <location>
        <position position="367"/>
    </location>
    <ligand>
        <name>Mn(2+)</name>
        <dbReference type="ChEBI" id="CHEBI:29035"/>
        <label>2</label>
    </ligand>
</feature>
<dbReference type="GO" id="GO:0046872">
    <property type="term" value="F:metal ion binding"/>
    <property type="evidence" value="ECO:0007669"/>
    <property type="project" value="UniProtKB-KW"/>
</dbReference>
<dbReference type="Pfam" id="PF01546">
    <property type="entry name" value="Peptidase_M20"/>
    <property type="match status" value="1"/>
</dbReference>
<organism evidence="4 5">
    <name type="scientific">Clostridium amylolyticum</name>
    <dbReference type="NCBI Taxonomy" id="1121298"/>
    <lineage>
        <taxon>Bacteria</taxon>
        <taxon>Bacillati</taxon>
        <taxon>Bacillota</taxon>
        <taxon>Clostridia</taxon>
        <taxon>Eubacteriales</taxon>
        <taxon>Clostridiaceae</taxon>
        <taxon>Clostridium</taxon>
    </lineage>
</organism>
<dbReference type="InterPro" id="IPR011650">
    <property type="entry name" value="Peptidase_M20_dimer"/>
</dbReference>
<dbReference type="FunFam" id="3.30.70.360:FF:000001">
    <property type="entry name" value="N-acetyldiaminopimelate deacetylase"/>
    <property type="match status" value="1"/>
</dbReference>
<proteinExistence type="predicted"/>
<dbReference type="OrthoDB" id="9776731at2"/>
<dbReference type="InterPro" id="IPR017439">
    <property type="entry name" value="Amidohydrolase"/>
</dbReference>
<dbReference type="SUPFAM" id="SSF55031">
    <property type="entry name" value="Bacterial exopeptidase dimerisation domain"/>
    <property type="match status" value="1"/>
</dbReference>
<dbReference type="GO" id="GO:0050118">
    <property type="term" value="F:N-acetyldiaminopimelate deacetylase activity"/>
    <property type="evidence" value="ECO:0007669"/>
    <property type="project" value="UniProtKB-ARBA"/>
</dbReference>
<sequence length="399" mass="43924">MIDFIKEAKSLENELIELRRDFHRHPELGFEEYRTSSKIKEILKSQGIEYKEVAKTGICAIINGEAEGVEQGKTIALRADMDALPLVDKKVCDYTSTVPGKMHACGHDAHTTILLGAAKILNNNKDKLKGKVKLIFEPAEETVGGARYMINEGVLENPKVDAVIGLHVSEDVECGKISIKTGVVNAASNPFTLKIKGKGGHGAHPEATIDPVVAASHFIVAIQTIVSREIPPVYPAVITVGSIQGGTAQNIIPEEVTLKGIMRTLTNEHRSYVKERFVDILEGICKSFRVSYDLEIEESYPCLYNDDNMVYRMESTAKDIIGKDNVLKQQFPSMGVESFAYFSNERPSVFYFLGTANAQRGINNPAHGSYFDIDENSLHIGAALQAAAAYNYLKDNTKD</sequence>